<feature type="compositionally biased region" description="Basic and acidic residues" evidence="11">
    <location>
        <begin position="465"/>
        <end position="474"/>
    </location>
</feature>
<dbReference type="PANTHER" id="PTHR33416:SF17">
    <property type="entry name" value="PROTEIN KAKU4"/>
    <property type="match status" value="1"/>
</dbReference>
<feature type="region of interest" description="Disordered" evidence="11">
    <location>
        <begin position="1"/>
        <end position="43"/>
    </location>
</feature>
<dbReference type="GO" id="GO:0016020">
    <property type="term" value="C:membrane"/>
    <property type="evidence" value="ECO:0007669"/>
    <property type="project" value="UniProtKB-SubCell"/>
</dbReference>
<dbReference type="GO" id="GO:0005524">
    <property type="term" value="F:ATP binding"/>
    <property type="evidence" value="ECO:0007669"/>
    <property type="project" value="UniProtKB-KW"/>
</dbReference>
<evidence type="ECO:0000256" key="5">
    <source>
        <dbReference type="ARBA" id="ARBA00022723"/>
    </source>
</evidence>
<keyword evidence="4" id="KW-0812">Transmembrane</keyword>
<dbReference type="Proteomes" id="UP000325577">
    <property type="component" value="Linkage Group LG5"/>
</dbReference>
<evidence type="ECO:0000256" key="10">
    <source>
        <dbReference type="ARBA" id="ARBA00023136"/>
    </source>
</evidence>
<name>A0A5J4ZTL1_9ASTE</name>
<feature type="compositionally biased region" description="Basic and acidic residues" evidence="11">
    <location>
        <begin position="509"/>
        <end position="518"/>
    </location>
</feature>
<dbReference type="SUPFAM" id="SSF56784">
    <property type="entry name" value="HAD-like"/>
    <property type="match status" value="1"/>
</dbReference>
<evidence type="ECO:0000256" key="1">
    <source>
        <dbReference type="ARBA" id="ARBA00004141"/>
    </source>
</evidence>
<feature type="region of interest" description="Disordered" evidence="11">
    <location>
        <begin position="75"/>
        <end position="95"/>
    </location>
</feature>
<gene>
    <name evidence="12" type="ORF">F0562_012089</name>
</gene>
<dbReference type="AlphaFoldDB" id="A0A5J4ZTL1"/>
<dbReference type="FunFam" id="3.40.50.1000:FF:000211">
    <property type="entry name" value="Plasma membrane ATPase"/>
    <property type="match status" value="1"/>
</dbReference>
<dbReference type="GO" id="GO:0071763">
    <property type="term" value="P:nuclear membrane organization"/>
    <property type="evidence" value="ECO:0007669"/>
    <property type="project" value="TreeGrafter"/>
</dbReference>
<evidence type="ECO:0000313" key="13">
    <source>
        <dbReference type="Proteomes" id="UP000325577"/>
    </source>
</evidence>
<evidence type="ECO:0000313" key="12">
    <source>
        <dbReference type="EMBL" id="KAA8521419.1"/>
    </source>
</evidence>
<dbReference type="InterPro" id="IPR023214">
    <property type="entry name" value="HAD_sf"/>
</dbReference>
<comment type="subcellular location">
    <subcellularLocation>
        <location evidence="1">Membrane</location>
        <topology evidence="1">Multi-pass membrane protein</topology>
    </subcellularLocation>
</comment>
<keyword evidence="7" id="KW-0067">ATP-binding</keyword>
<evidence type="ECO:0008006" key="14">
    <source>
        <dbReference type="Google" id="ProtNLM"/>
    </source>
</evidence>
<dbReference type="InterPro" id="IPR036412">
    <property type="entry name" value="HAD-like_sf"/>
</dbReference>
<dbReference type="GO" id="GO:0005635">
    <property type="term" value="C:nuclear envelope"/>
    <property type="evidence" value="ECO:0007669"/>
    <property type="project" value="TreeGrafter"/>
</dbReference>
<evidence type="ECO:0000256" key="11">
    <source>
        <dbReference type="SAM" id="MobiDB-lite"/>
    </source>
</evidence>
<keyword evidence="8" id="KW-0460">Magnesium</keyword>
<dbReference type="InterPro" id="IPR001757">
    <property type="entry name" value="P_typ_ATPase"/>
</dbReference>
<keyword evidence="9" id="KW-1133">Transmembrane helix</keyword>
<dbReference type="Gene3D" id="3.40.50.1000">
    <property type="entry name" value="HAD superfamily/HAD-like"/>
    <property type="match status" value="1"/>
</dbReference>
<keyword evidence="3" id="KW-0597">Phosphoprotein</keyword>
<organism evidence="12 13">
    <name type="scientific">Nyssa sinensis</name>
    <dbReference type="NCBI Taxonomy" id="561372"/>
    <lineage>
        <taxon>Eukaryota</taxon>
        <taxon>Viridiplantae</taxon>
        <taxon>Streptophyta</taxon>
        <taxon>Embryophyta</taxon>
        <taxon>Tracheophyta</taxon>
        <taxon>Spermatophyta</taxon>
        <taxon>Magnoliopsida</taxon>
        <taxon>eudicotyledons</taxon>
        <taxon>Gunneridae</taxon>
        <taxon>Pentapetalae</taxon>
        <taxon>asterids</taxon>
        <taxon>Cornales</taxon>
        <taxon>Nyssaceae</taxon>
        <taxon>Nyssa</taxon>
    </lineage>
</organism>
<protein>
    <recommendedName>
        <fullName evidence="14">Cation-transporting P-type ATPase C-terminal domain-containing protein</fullName>
    </recommendedName>
</protein>
<evidence type="ECO:0000256" key="7">
    <source>
        <dbReference type="ARBA" id="ARBA00022840"/>
    </source>
</evidence>
<dbReference type="OrthoDB" id="666185at2759"/>
<dbReference type="PRINTS" id="PR00119">
    <property type="entry name" value="CATATPASE"/>
</dbReference>
<evidence type="ECO:0000256" key="9">
    <source>
        <dbReference type="ARBA" id="ARBA00022989"/>
    </source>
</evidence>
<dbReference type="GO" id="GO:0046872">
    <property type="term" value="F:metal ion binding"/>
    <property type="evidence" value="ECO:0007669"/>
    <property type="project" value="UniProtKB-KW"/>
</dbReference>
<dbReference type="PANTHER" id="PTHR33416">
    <property type="entry name" value="NUCLEAR PORE COMPLEX PROTEIN NUP1"/>
    <property type="match status" value="1"/>
</dbReference>
<keyword evidence="10" id="KW-0472">Membrane</keyword>
<dbReference type="EMBL" id="CM018048">
    <property type="protein sequence ID" value="KAA8521419.1"/>
    <property type="molecule type" value="Genomic_DNA"/>
</dbReference>
<dbReference type="GO" id="GO:0016887">
    <property type="term" value="F:ATP hydrolysis activity"/>
    <property type="evidence" value="ECO:0007669"/>
    <property type="project" value="InterPro"/>
</dbReference>
<keyword evidence="6" id="KW-0547">Nucleotide-binding</keyword>
<proteinExistence type="inferred from homology"/>
<feature type="region of interest" description="Disordered" evidence="11">
    <location>
        <begin position="491"/>
        <end position="550"/>
    </location>
</feature>
<comment type="similarity">
    <text evidence="2">Belongs to the cation transport ATPase (P-type) (TC 3.A.3) family. Type IIIA subfamily.</text>
</comment>
<feature type="region of interest" description="Disordered" evidence="11">
    <location>
        <begin position="392"/>
        <end position="474"/>
    </location>
</feature>
<feature type="compositionally biased region" description="Acidic residues" evidence="11">
    <location>
        <begin position="82"/>
        <end position="95"/>
    </location>
</feature>
<evidence type="ECO:0000256" key="3">
    <source>
        <dbReference type="ARBA" id="ARBA00022553"/>
    </source>
</evidence>
<feature type="compositionally biased region" description="Polar residues" evidence="11">
    <location>
        <begin position="414"/>
        <end position="464"/>
    </location>
</feature>
<evidence type="ECO:0000256" key="2">
    <source>
        <dbReference type="ARBA" id="ARBA00008804"/>
    </source>
</evidence>
<feature type="compositionally biased region" description="Basic and acidic residues" evidence="11">
    <location>
        <begin position="392"/>
        <end position="411"/>
    </location>
</feature>
<accession>A0A5J4ZTL1</accession>
<dbReference type="PRINTS" id="PR00120">
    <property type="entry name" value="HATPASE"/>
</dbReference>
<feature type="compositionally biased region" description="Basic residues" evidence="11">
    <location>
        <begin position="539"/>
        <end position="550"/>
    </location>
</feature>
<evidence type="ECO:0000256" key="4">
    <source>
        <dbReference type="ARBA" id="ARBA00022692"/>
    </source>
</evidence>
<reference evidence="12 13" key="1">
    <citation type="submission" date="2019-09" db="EMBL/GenBank/DDBJ databases">
        <title>A chromosome-level genome assembly of the Chinese tupelo Nyssa sinensis.</title>
        <authorList>
            <person name="Yang X."/>
            <person name="Kang M."/>
            <person name="Yang Y."/>
            <person name="Xiong H."/>
            <person name="Wang M."/>
            <person name="Zhang Z."/>
            <person name="Wang Z."/>
            <person name="Wu H."/>
            <person name="Ma T."/>
            <person name="Liu J."/>
            <person name="Xi Z."/>
        </authorList>
    </citation>
    <scope>NUCLEOTIDE SEQUENCE [LARGE SCALE GENOMIC DNA]</scope>
    <source>
        <strain evidence="12">J267</strain>
        <tissue evidence="12">Leaf</tissue>
    </source>
</reference>
<evidence type="ECO:0000256" key="6">
    <source>
        <dbReference type="ARBA" id="ARBA00022741"/>
    </source>
</evidence>
<keyword evidence="13" id="KW-1185">Reference proteome</keyword>
<sequence>MATISRARRTADSRSGGKIVRGRRIAGAKTPYDRPVLPSPPQSPSWLTRLIFPATRMIASGAGKVLFSVFGPDTSSSSDSDSSSEDDNDNDNDDYDILLDGVDGLKKNGISLGTINCSEKQPQLTLWKCESKRVIERLLMQETFSREEFGNDIPDICSKAVMEAKKWLEEKKMGSSSKSDLDHGACTLNSVELPYVTEGEVGSPVDMARSYMRARPPWASPSISHIDLKTPSPVGIGIFKEEAPYSFGGNSFSSSKKLDSRSTGSWSIQEEIRRVRSKATENMLQTLPSAKIDLSSFSLEHKTAQNSLVADKTEVDIGNKKHDSNSLTAAKTIDASLNLGAGVSTNHVFPVLEMTQDGSQNEALPSNPAVFGLDQSQDLEAQIIEGGGAASESHHLTIPDLGSKQHTDSRSRGRNCSTAKEVTESRGTQNANGFPSLGSSLSAGLDITQNPRLSNDENPISVNSNHDRQNNSAHVEETCKLLSEASIEVPGVNESNSMGSGSQNSSSMQHEESPHELTKPNAKRSLAGKTGSIVEQKQSRKLSRKGRGRGRGRGILGLGWVGVHKYEIVKRLQEKKHICGMTGDGVNDAPALKKADIGIAVADATDAARGSSDIVLTEPGLSVTISV</sequence>
<keyword evidence="5" id="KW-0479">Metal-binding</keyword>
<feature type="compositionally biased region" description="Low complexity" evidence="11">
    <location>
        <begin position="495"/>
        <end position="508"/>
    </location>
</feature>
<evidence type="ECO:0000256" key="8">
    <source>
        <dbReference type="ARBA" id="ARBA00022842"/>
    </source>
</evidence>